<protein>
    <submittedName>
        <fullName evidence="2">Uncharacterized protein</fullName>
    </submittedName>
</protein>
<proteinExistence type="predicted"/>
<keyword evidence="3" id="KW-1185">Reference proteome</keyword>
<evidence type="ECO:0000256" key="1">
    <source>
        <dbReference type="SAM" id="MobiDB-lite"/>
    </source>
</evidence>
<organism evidence="2 3">
    <name type="scientific">Popillia japonica</name>
    <name type="common">Japanese beetle</name>
    <dbReference type="NCBI Taxonomy" id="7064"/>
    <lineage>
        <taxon>Eukaryota</taxon>
        <taxon>Metazoa</taxon>
        <taxon>Ecdysozoa</taxon>
        <taxon>Arthropoda</taxon>
        <taxon>Hexapoda</taxon>
        <taxon>Insecta</taxon>
        <taxon>Pterygota</taxon>
        <taxon>Neoptera</taxon>
        <taxon>Endopterygota</taxon>
        <taxon>Coleoptera</taxon>
        <taxon>Polyphaga</taxon>
        <taxon>Scarabaeiformia</taxon>
        <taxon>Scarabaeidae</taxon>
        <taxon>Rutelinae</taxon>
        <taxon>Popillia</taxon>
    </lineage>
</organism>
<sequence length="141" mass="16138">MNHFGKSCKKSQRNRINNKKDKEENISRSTSRKRKLVKEVAAWEDSSSEEESVKYAAEVRKVVDNTKNGGSLEAKLLQKFLCCDHDFAQVEKRKRVVEMNQQDFHNMQTAADELINVSNLNISKLVAIKSESKDPIVVLTK</sequence>
<dbReference type="Proteomes" id="UP001458880">
    <property type="component" value="Unassembled WGS sequence"/>
</dbReference>
<gene>
    <name evidence="2" type="ORF">QE152_g5190</name>
</gene>
<dbReference type="EMBL" id="JASPKY010000029">
    <property type="protein sequence ID" value="KAK9751374.1"/>
    <property type="molecule type" value="Genomic_DNA"/>
</dbReference>
<name>A0AAW1MY20_POPJA</name>
<evidence type="ECO:0000313" key="2">
    <source>
        <dbReference type="EMBL" id="KAK9751374.1"/>
    </source>
</evidence>
<comment type="caution">
    <text evidence="2">The sequence shown here is derived from an EMBL/GenBank/DDBJ whole genome shotgun (WGS) entry which is preliminary data.</text>
</comment>
<evidence type="ECO:0000313" key="3">
    <source>
        <dbReference type="Proteomes" id="UP001458880"/>
    </source>
</evidence>
<feature type="region of interest" description="Disordered" evidence="1">
    <location>
        <begin position="1"/>
        <end position="32"/>
    </location>
</feature>
<dbReference type="AlphaFoldDB" id="A0AAW1MY20"/>
<accession>A0AAW1MY20</accession>
<reference evidence="2 3" key="1">
    <citation type="journal article" date="2024" name="BMC Genomics">
        <title>De novo assembly and annotation of Popillia japonica's genome with initial clues to its potential as an invasive pest.</title>
        <authorList>
            <person name="Cucini C."/>
            <person name="Boschi S."/>
            <person name="Funari R."/>
            <person name="Cardaioli E."/>
            <person name="Iannotti N."/>
            <person name="Marturano G."/>
            <person name="Paoli F."/>
            <person name="Bruttini M."/>
            <person name="Carapelli A."/>
            <person name="Frati F."/>
            <person name="Nardi F."/>
        </authorList>
    </citation>
    <scope>NUCLEOTIDE SEQUENCE [LARGE SCALE GENOMIC DNA]</scope>
    <source>
        <strain evidence="2">DMR45628</strain>
    </source>
</reference>
<feature type="compositionally biased region" description="Basic residues" evidence="1">
    <location>
        <begin position="1"/>
        <end position="17"/>
    </location>
</feature>